<gene>
    <name evidence="3" type="ORF">NP233_g1247</name>
</gene>
<evidence type="ECO:0000256" key="1">
    <source>
        <dbReference type="SAM" id="MobiDB-lite"/>
    </source>
</evidence>
<keyword evidence="2" id="KW-0472">Membrane</keyword>
<feature type="compositionally biased region" description="Low complexity" evidence="1">
    <location>
        <begin position="38"/>
        <end position="49"/>
    </location>
</feature>
<keyword evidence="2" id="KW-1133">Transmembrane helix</keyword>
<name>A0AAD5W1C1_9AGAR</name>
<evidence type="ECO:0000256" key="2">
    <source>
        <dbReference type="SAM" id="Phobius"/>
    </source>
</evidence>
<dbReference type="AlphaFoldDB" id="A0AAD5W1C1"/>
<comment type="caution">
    <text evidence="3">The sequence shown here is derived from an EMBL/GenBank/DDBJ whole genome shotgun (WGS) entry which is preliminary data.</text>
</comment>
<evidence type="ECO:0000313" key="4">
    <source>
        <dbReference type="Proteomes" id="UP001213000"/>
    </source>
</evidence>
<protein>
    <submittedName>
        <fullName evidence="3">Uncharacterized protein</fullName>
    </submittedName>
</protein>
<keyword evidence="4" id="KW-1185">Reference proteome</keyword>
<feature type="compositionally biased region" description="Polar residues" evidence="1">
    <location>
        <begin position="172"/>
        <end position="181"/>
    </location>
</feature>
<feature type="region of interest" description="Disordered" evidence="1">
    <location>
        <begin position="171"/>
        <end position="194"/>
    </location>
</feature>
<feature type="region of interest" description="Disordered" evidence="1">
    <location>
        <begin position="19"/>
        <end position="58"/>
    </location>
</feature>
<sequence>MSPTIRLESDLLSAVELNGAGDAPRYSHLTGKKRQDLDSPPSFPSDSGSLTQNTPLPSLPCVSTPFTVPISTPSPSYSSIPSTSSAVSNPSSPSSSNAPSVSDNSNQSSSEHTKALVFSLIGGILALLLFGYLAFWLTRRYQRKYQKRVLYESFWEKWNWGTYSPVDGDATMPTNYGSSPSGEGAQLGGKMSSGPDRSVTRYTWWQKFHFNPVPEAASGDGAKKKSRSGTVYKVKSWKPGEDFDIDSCAPSNIVDL</sequence>
<evidence type="ECO:0000313" key="3">
    <source>
        <dbReference type="EMBL" id="KAJ3575194.1"/>
    </source>
</evidence>
<feature type="transmembrane region" description="Helical" evidence="2">
    <location>
        <begin position="115"/>
        <end position="138"/>
    </location>
</feature>
<keyword evidence="2" id="KW-0812">Transmembrane</keyword>
<dbReference type="EMBL" id="JANIEX010000044">
    <property type="protein sequence ID" value="KAJ3575194.1"/>
    <property type="molecule type" value="Genomic_DNA"/>
</dbReference>
<organism evidence="3 4">
    <name type="scientific">Leucocoprinus birnbaumii</name>
    <dbReference type="NCBI Taxonomy" id="56174"/>
    <lineage>
        <taxon>Eukaryota</taxon>
        <taxon>Fungi</taxon>
        <taxon>Dikarya</taxon>
        <taxon>Basidiomycota</taxon>
        <taxon>Agaricomycotina</taxon>
        <taxon>Agaricomycetes</taxon>
        <taxon>Agaricomycetidae</taxon>
        <taxon>Agaricales</taxon>
        <taxon>Agaricineae</taxon>
        <taxon>Agaricaceae</taxon>
        <taxon>Leucocoprinus</taxon>
    </lineage>
</organism>
<feature type="region of interest" description="Disordered" evidence="1">
    <location>
        <begin position="79"/>
        <end position="108"/>
    </location>
</feature>
<accession>A0AAD5W1C1</accession>
<proteinExistence type="predicted"/>
<dbReference type="Proteomes" id="UP001213000">
    <property type="component" value="Unassembled WGS sequence"/>
</dbReference>
<reference evidence="3" key="1">
    <citation type="submission" date="2022-07" db="EMBL/GenBank/DDBJ databases">
        <title>Genome Sequence of Leucocoprinus birnbaumii.</title>
        <authorList>
            <person name="Buettner E."/>
        </authorList>
    </citation>
    <scope>NUCLEOTIDE SEQUENCE</scope>
    <source>
        <strain evidence="3">VT141</strain>
    </source>
</reference>